<dbReference type="InterPro" id="IPR003439">
    <property type="entry name" value="ABC_transporter-like_ATP-bd"/>
</dbReference>
<dbReference type="GO" id="GO:0016887">
    <property type="term" value="F:ATP hydrolysis activity"/>
    <property type="evidence" value="ECO:0007669"/>
    <property type="project" value="InterPro"/>
</dbReference>
<evidence type="ECO:0000259" key="9">
    <source>
        <dbReference type="PROSITE" id="PS50893"/>
    </source>
</evidence>
<dbReference type="GO" id="GO:0005524">
    <property type="term" value="F:ATP binding"/>
    <property type="evidence" value="ECO:0007669"/>
    <property type="project" value="UniProtKB-KW"/>
</dbReference>
<dbReference type="InterPro" id="IPR004606">
    <property type="entry name" value="Mop_domain"/>
</dbReference>
<feature type="domain" description="ABC transporter" evidence="9">
    <location>
        <begin position="1"/>
        <end position="232"/>
    </location>
</feature>
<evidence type="ECO:0000256" key="1">
    <source>
        <dbReference type="ARBA" id="ARBA00022448"/>
    </source>
</evidence>
<keyword evidence="8" id="KW-0472">Membrane</keyword>
<reference evidence="11" key="1">
    <citation type="submission" date="2018-06" db="EMBL/GenBank/DDBJ databases">
        <authorList>
            <person name="Zhirakovskaya E."/>
        </authorList>
    </citation>
    <scope>NUCLEOTIDE SEQUENCE</scope>
</reference>
<dbReference type="InterPro" id="IPR027417">
    <property type="entry name" value="P-loop_NTPase"/>
</dbReference>
<keyword evidence="7" id="KW-1278">Translocase</keyword>
<dbReference type="Gene3D" id="3.40.50.300">
    <property type="entry name" value="P-loop containing nucleotide triphosphate hydrolases"/>
    <property type="match status" value="1"/>
</dbReference>
<evidence type="ECO:0000256" key="8">
    <source>
        <dbReference type="ARBA" id="ARBA00023136"/>
    </source>
</evidence>
<keyword evidence="1" id="KW-0813">Transport</keyword>
<feature type="domain" description="Mop" evidence="10">
    <location>
        <begin position="294"/>
        <end position="358"/>
    </location>
</feature>
<dbReference type="InterPro" id="IPR017871">
    <property type="entry name" value="ABC_transporter-like_CS"/>
</dbReference>
<dbReference type="PANTHER" id="PTHR43514">
    <property type="entry name" value="ABC TRANSPORTER I FAMILY MEMBER 10"/>
    <property type="match status" value="1"/>
</dbReference>
<dbReference type="InterPro" id="IPR003593">
    <property type="entry name" value="AAA+_ATPase"/>
</dbReference>
<evidence type="ECO:0000256" key="7">
    <source>
        <dbReference type="ARBA" id="ARBA00022967"/>
    </source>
</evidence>
<dbReference type="GO" id="GO:0016020">
    <property type="term" value="C:membrane"/>
    <property type="evidence" value="ECO:0007669"/>
    <property type="project" value="InterPro"/>
</dbReference>
<dbReference type="Pfam" id="PF03459">
    <property type="entry name" value="TOBE"/>
    <property type="match status" value="1"/>
</dbReference>
<dbReference type="AlphaFoldDB" id="A0A3B0Y082"/>
<proteinExistence type="predicted"/>
<keyword evidence="3" id="KW-0500">Molybdenum</keyword>
<evidence type="ECO:0000256" key="6">
    <source>
        <dbReference type="ARBA" id="ARBA00022840"/>
    </source>
</evidence>
<dbReference type="PROSITE" id="PS50893">
    <property type="entry name" value="ABC_TRANSPORTER_2"/>
    <property type="match status" value="1"/>
</dbReference>
<keyword evidence="5" id="KW-0547">Nucleotide-binding</keyword>
<sequence>MRIAYKRQLKDFTLDVDFEIPDLGVTVLFGPSGSGKSSLLNLISGLDSQQQTELSYFKLNAMVYDDTESKINIKPWKRKIAYVFQDHRLFPHMTVRENILFGQKRRGSTLQIDAVINTFKITALLNHYPQQMSGGQKQRVSMVRSLLSNPELLILDEPLGALDYRSKQEILPYIERIPEQLDIPVIYVSHDIKEVLRLAEHIVIIDRGKIVETGKIEDLCTTQPLLTQQEGASFILQGEINRVIEDDKLIQVNCDQIDIYFSDQSSTGKYMPGQRVRILIHAKDVSLCLSVPNDSSILNCVPVVINKIEENQNGKLCVTARLGEQVIVSIISHRSARVLNIEAGMKMYAQFKATAMIK</sequence>
<dbReference type="InterPro" id="IPR050334">
    <property type="entry name" value="Molybdenum_import_ModC"/>
</dbReference>
<dbReference type="EMBL" id="UOFI01000140">
    <property type="protein sequence ID" value="VAW68977.1"/>
    <property type="molecule type" value="Genomic_DNA"/>
</dbReference>
<name>A0A3B0Y082_9ZZZZ</name>
<dbReference type="SMART" id="SM00382">
    <property type="entry name" value="AAA"/>
    <property type="match status" value="1"/>
</dbReference>
<evidence type="ECO:0000256" key="2">
    <source>
        <dbReference type="ARBA" id="ARBA00022475"/>
    </source>
</evidence>
<dbReference type="Pfam" id="PF00005">
    <property type="entry name" value="ABC_tran"/>
    <property type="match status" value="1"/>
</dbReference>
<keyword evidence="4" id="KW-0997">Cell inner membrane</keyword>
<gene>
    <name evidence="11" type="ORF">MNBD_GAMMA09-1944</name>
</gene>
<dbReference type="SUPFAM" id="SSF50331">
    <property type="entry name" value="MOP-like"/>
    <property type="match status" value="1"/>
</dbReference>
<evidence type="ECO:0000256" key="5">
    <source>
        <dbReference type="ARBA" id="ARBA00022741"/>
    </source>
</evidence>
<dbReference type="GO" id="GO:0015098">
    <property type="term" value="F:molybdate ion transmembrane transporter activity"/>
    <property type="evidence" value="ECO:0007669"/>
    <property type="project" value="InterPro"/>
</dbReference>
<protein>
    <submittedName>
        <fullName evidence="11">Molybdenum ABC transporter ATP-binding protein ModC</fullName>
    </submittedName>
</protein>
<dbReference type="InterPro" id="IPR005116">
    <property type="entry name" value="Transp-assoc_OB_typ1"/>
</dbReference>
<dbReference type="InterPro" id="IPR011868">
    <property type="entry name" value="ModC_ABC_ATP-bd"/>
</dbReference>
<dbReference type="PROSITE" id="PS51866">
    <property type="entry name" value="MOP"/>
    <property type="match status" value="1"/>
</dbReference>
<dbReference type="PROSITE" id="PS00211">
    <property type="entry name" value="ABC_TRANSPORTER_1"/>
    <property type="match status" value="1"/>
</dbReference>
<dbReference type="InterPro" id="IPR008995">
    <property type="entry name" value="Mo/tungstate-bd_C_term_dom"/>
</dbReference>
<dbReference type="NCBIfam" id="TIGR02142">
    <property type="entry name" value="modC_ABC"/>
    <property type="match status" value="1"/>
</dbReference>
<evidence type="ECO:0000259" key="10">
    <source>
        <dbReference type="PROSITE" id="PS51866"/>
    </source>
</evidence>
<keyword evidence="2" id="KW-1003">Cell membrane</keyword>
<evidence type="ECO:0000256" key="3">
    <source>
        <dbReference type="ARBA" id="ARBA00022505"/>
    </source>
</evidence>
<keyword evidence="6 11" id="KW-0067">ATP-binding</keyword>
<evidence type="ECO:0000313" key="11">
    <source>
        <dbReference type="EMBL" id="VAW68977.1"/>
    </source>
</evidence>
<dbReference type="GO" id="GO:0140359">
    <property type="term" value="F:ABC-type transporter activity"/>
    <property type="evidence" value="ECO:0007669"/>
    <property type="project" value="InterPro"/>
</dbReference>
<dbReference type="Gene3D" id="2.40.50.100">
    <property type="match status" value="1"/>
</dbReference>
<dbReference type="PANTHER" id="PTHR43514:SF4">
    <property type="entry name" value="ABC TRANSPORTER I FAMILY MEMBER 10"/>
    <property type="match status" value="1"/>
</dbReference>
<evidence type="ECO:0000256" key="4">
    <source>
        <dbReference type="ARBA" id="ARBA00022519"/>
    </source>
</evidence>
<accession>A0A3B0Y082</accession>
<dbReference type="SUPFAM" id="SSF52540">
    <property type="entry name" value="P-loop containing nucleoside triphosphate hydrolases"/>
    <property type="match status" value="1"/>
</dbReference>
<organism evidence="11">
    <name type="scientific">hydrothermal vent metagenome</name>
    <dbReference type="NCBI Taxonomy" id="652676"/>
    <lineage>
        <taxon>unclassified sequences</taxon>
        <taxon>metagenomes</taxon>
        <taxon>ecological metagenomes</taxon>
    </lineage>
</organism>